<dbReference type="EMBL" id="AY378294">
    <property type="protein sequence ID" value="AAR05369.1"/>
    <property type="molecule type" value="Genomic_DNA"/>
</dbReference>
<dbReference type="Pfam" id="PF00990">
    <property type="entry name" value="GGDEF"/>
    <property type="match status" value="1"/>
</dbReference>
<reference evidence="2" key="1">
    <citation type="submission" date="2003-09" db="EMBL/GenBank/DDBJ databases">
        <title>Identification and characterization of novel virulence genes and their locations on the physical map of Aeromonas hydrophila PPD134/91.</title>
        <authorList>
            <person name="Yu H.B."/>
            <person name="Lau Y.L."/>
            <person name="Zhang Y.L."/>
            <person name="Tomas J.M."/>
            <person name="Leung K.Y."/>
        </authorList>
    </citation>
    <scope>NUCLEOTIDE SEQUENCE</scope>
    <source>
        <strain evidence="2">PPD134/91</strain>
    </source>
</reference>
<accession>Q5YL20</accession>
<protein>
    <submittedName>
        <fullName evidence="2">Putative exported protein</fullName>
    </submittedName>
</protein>
<dbReference type="CDD" id="cd01949">
    <property type="entry name" value="GGDEF"/>
    <property type="match status" value="1"/>
</dbReference>
<evidence type="ECO:0000259" key="1">
    <source>
        <dbReference type="PROSITE" id="PS50887"/>
    </source>
</evidence>
<dbReference type="PANTHER" id="PTHR46663:SF2">
    <property type="entry name" value="GGDEF DOMAIN-CONTAINING PROTEIN"/>
    <property type="match status" value="1"/>
</dbReference>
<dbReference type="InterPro" id="IPR052163">
    <property type="entry name" value="DGC-Regulatory_Protein"/>
</dbReference>
<name>Q5YL20_AERHY</name>
<dbReference type="Gene3D" id="3.30.70.270">
    <property type="match status" value="1"/>
</dbReference>
<dbReference type="InterPro" id="IPR029787">
    <property type="entry name" value="Nucleotide_cyclase"/>
</dbReference>
<dbReference type="PANTHER" id="PTHR46663">
    <property type="entry name" value="DIGUANYLATE CYCLASE DGCT-RELATED"/>
    <property type="match status" value="1"/>
</dbReference>
<dbReference type="NCBIfam" id="TIGR00254">
    <property type="entry name" value="GGDEF"/>
    <property type="match status" value="1"/>
</dbReference>
<sequence>MDLVCRLGGDEFAILLTPLSLVEEAEDVVARIQQAMADPVVLGDGSQLVAAVSIGVALYPDQGQSAADLLQQADHAMYQAKRLRRELALHEQLEFDVSAEEK</sequence>
<organism evidence="2">
    <name type="scientific">Aeromonas hydrophila</name>
    <dbReference type="NCBI Taxonomy" id="644"/>
    <lineage>
        <taxon>Bacteria</taxon>
        <taxon>Pseudomonadati</taxon>
        <taxon>Pseudomonadota</taxon>
        <taxon>Gammaproteobacteria</taxon>
        <taxon>Aeromonadales</taxon>
        <taxon>Aeromonadaceae</taxon>
        <taxon>Aeromonas</taxon>
    </lineage>
</organism>
<dbReference type="SUPFAM" id="SSF55073">
    <property type="entry name" value="Nucleotide cyclase"/>
    <property type="match status" value="1"/>
</dbReference>
<evidence type="ECO:0000313" key="2">
    <source>
        <dbReference type="EMBL" id="AAR05369.1"/>
    </source>
</evidence>
<dbReference type="PROSITE" id="PS50887">
    <property type="entry name" value="GGDEF"/>
    <property type="match status" value="1"/>
</dbReference>
<feature type="domain" description="GGDEF" evidence="1">
    <location>
        <begin position="1"/>
        <end position="92"/>
    </location>
</feature>
<proteinExistence type="predicted"/>
<dbReference type="InterPro" id="IPR000160">
    <property type="entry name" value="GGDEF_dom"/>
</dbReference>
<dbReference type="InterPro" id="IPR043128">
    <property type="entry name" value="Rev_trsase/Diguanyl_cyclase"/>
</dbReference>
<dbReference type="AlphaFoldDB" id="Q5YL20"/>